<name>E9E8Q8_METAQ</name>
<dbReference type="InParanoid" id="E9E8Q8"/>
<dbReference type="SUPFAM" id="SSF103473">
    <property type="entry name" value="MFS general substrate transporter"/>
    <property type="match status" value="1"/>
</dbReference>
<reference evidence="6 7" key="1">
    <citation type="journal article" date="2011" name="PLoS Genet.">
        <title>Genome sequencing and comparative transcriptomics of the model entomopathogenic fungi Metarhizium anisopliae and M. acridum.</title>
        <authorList>
            <person name="Gao Q."/>
            <person name="Jin K."/>
            <person name="Ying S.H."/>
            <person name="Zhang Y."/>
            <person name="Xiao G."/>
            <person name="Shang Y."/>
            <person name="Duan Z."/>
            <person name="Hu X."/>
            <person name="Xie X.Q."/>
            <person name="Zhou G."/>
            <person name="Peng G."/>
            <person name="Luo Z."/>
            <person name="Huang W."/>
            <person name="Wang B."/>
            <person name="Fang W."/>
            <person name="Wang S."/>
            <person name="Zhong Y."/>
            <person name="Ma L.J."/>
            <person name="St Leger R.J."/>
            <person name="Zhao G.P."/>
            <person name="Pei Y."/>
            <person name="Feng M.G."/>
            <person name="Xia Y."/>
            <person name="Wang C."/>
        </authorList>
    </citation>
    <scope>NUCLEOTIDE SEQUENCE [LARGE SCALE GENOMIC DNA]</scope>
    <source>
        <strain evidence="6 7">CQMa 102</strain>
    </source>
</reference>
<evidence type="ECO:0000256" key="4">
    <source>
        <dbReference type="ARBA" id="ARBA00023136"/>
    </source>
</evidence>
<accession>E9E8Q8</accession>
<dbReference type="InterPro" id="IPR005828">
    <property type="entry name" value="MFS_sugar_transport-like"/>
</dbReference>
<feature type="transmembrane region" description="Helical" evidence="5">
    <location>
        <begin position="39"/>
        <end position="57"/>
    </location>
</feature>
<dbReference type="EMBL" id="GL698523">
    <property type="protein sequence ID" value="EFY87662.1"/>
    <property type="molecule type" value="Genomic_DNA"/>
</dbReference>
<sequence>MGNPSAQDQGTTTSVYNLGCFAGALSTLYSGDKLGRPRILILGSFIVAIAPSSKLHPALQPTFLSGLIMLICPFLPDFPCLLIRKGKYNKAHNVLAALQGNDATADSPSVRTQFSIVKGILDTEYAVTYTWWRLFSGKGPADVVRRMTLGAWSKQ</sequence>
<keyword evidence="2 5" id="KW-0812">Transmembrane</keyword>
<evidence type="ECO:0000256" key="5">
    <source>
        <dbReference type="SAM" id="Phobius"/>
    </source>
</evidence>
<evidence type="ECO:0000256" key="1">
    <source>
        <dbReference type="ARBA" id="ARBA00004141"/>
    </source>
</evidence>
<organism evidence="7">
    <name type="scientific">Metarhizium acridum (strain CQMa 102)</name>
    <dbReference type="NCBI Taxonomy" id="655827"/>
    <lineage>
        <taxon>Eukaryota</taxon>
        <taxon>Fungi</taxon>
        <taxon>Dikarya</taxon>
        <taxon>Ascomycota</taxon>
        <taxon>Pezizomycotina</taxon>
        <taxon>Sordariomycetes</taxon>
        <taxon>Hypocreomycetidae</taxon>
        <taxon>Hypocreales</taxon>
        <taxon>Clavicipitaceae</taxon>
        <taxon>Metarhizium</taxon>
    </lineage>
</organism>
<dbReference type="Pfam" id="PF00083">
    <property type="entry name" value="Sugar_tr"/>
    <property type="match status" value="1"/>
</dbReference>
<dbReference type="PANTHER" id="PTHR48022:SF26">
    <property type="entry name" value="MAJOR FACILITATOR SUPERFAMILY (MFS) PROFILE DOMAIN-CONTAINING PROTEIN-RELATED"/>
    <property type="match status" value="1"/>
</dbReference>
<dbReference type="InterPro" id="IPR036259">
    <property type="entry name" value="MFS_trans_sf"/>
</dbReference>
<dbReference type="GO" id="GO:0016020">
    <property type="term" value="C:membrane"/>
    <property type="evidence" value="ECO:0007669"/>
    <property type="project" value="UniProtKB-SubCell"/>
</dbReference>
<evidence type="ECO:0000256" key="2">
    <source>
        <dbReference type="ARBA" id="ARBA00022692"/>
    </source>
</evidence>
<proteinExistence type="predicted"/>
<dbReference type="AlphaFoldDB" id="E9E8Q8"/>
<dbReference type="HOGENOM" id="CLU_1695906_0_0_1"/>
<dbReference type="eggNOG" id="KOG0254">
    <property type="taxonomic scope" value="Eukaryota"/>
</dbReference>
<protein>
    <submittedName>
        <fullName evidence="6">Hexose carrier protein</fullName>
    </submittedName>
</protein>
<evidence type="ECO:0000313" key="6">
    <source>
        <dbReference type="EMBL" id="EFY87662.1"/>
    </source>
</evidence>
<evidence type="ECO:0000256" key="3">
    <source>
        <dbReference type="ARBA" id="ARBA00022989"/>
    </source>
</evidence>
<gene>
    <name evidence="6" type="ORF">MAC_06256</name>
</gene>
<dbReference type="GO" id="GO:0005351">
    <property type="term" value="F:carbohydrate:proton symporter activity"/>
    <property type="evidence" value="ECO:0007669"/>
    <property type="project" value="TreeGrafter"/>
</dbReference>
<dbReference type="KEGG" id="maw:19250567"/>
<feature type="transmembrane region" description="Helical" evidence="5">
    <location>
        <begin position="63"/>
        <end position="83"/>
    </location>
</feature>
<dbReference type="OrthoDB" id="6339427at2759"/>
<keyword evidence="7" id="KW-1185">Reference proteome</keyword>
<dbReference type="InterPro" id="IPR050360">
    <property type="entry name" value="MFS_Sugar_Transporters"/>
</dbReference>
<dbReference type="Proteomes" id="UP000002499">
    <property type="component" value="Unassembled WGS sequence"/>
</dbReference>
<evidence type="ECO:0000313" key="7">
    <source>
        <dbReference type="Proteomes" id="UP000002499"/>
    </source>
</evidence>
<dbReference type="GeneID" id="19250567"/>
<comment type="subcellular location">
    <subcellularLocation>
        <location evidence="1">Membrane</location>
        <topology evidence="1">Multi-pass membrane protein</topology>
    </subcellularLocation>
</comment>
<keyword evidence="3 5" id="KW-1133">Transmembrane helix</keyword>
<dbReference type="PANTHER" id="PTHR48022">
    <property type="entry name" value="PLASTIDIC GLUCOSE TRANSPORTER 4"/>
    <property type="match status" value="1"/>
</dbReference>
<dbReference type="Gene3D" id="1.20.1250.20">
    <property type="entry name" value="MFS general substrate transporter like domains"/>
    <property type="match status" value="1"/>
</dbReference>
<keyword evidence="4 5" id="KW-0472">Membrane</keyword>